<dbReference type="Proteomes" id="UP000199400">
    <property type="component" value="Unassembled WGS sequence"/>
</dbReference>
<organism evidence="14 15">
    <name type="scientific">Nannocystis exedens</name>
    <dbReference type="NCBI Taxonomy" id="54"/>
    <lineage>
        <taxon>Bacteria</taxon>
        <taxon>Pseudomonadati</taxon>
        <taxon>Myxococcota</taxon>
        <taxon>Polyangia</taxon>
        <taxon>Nannocystales</taxon>
        <taxon>Nannocystaceae</taxon>
        <taxon>Nannocystis</taxon>
    </lineage>
</organism>
<feature type="domain" description="Co-chaperone DjlA N-terminal" evidence="13">
    <location>
        <begin position="309"/>
        <end position="400"/>
    </location>
</feature>
<dbReference type="InterPro" id="IPR029024">
    <property type="entry name" value="TerB-like"/>
</dbReference>
<dbReference type="GO" id="GO:0004222">
    <property type="term" value="F:metalloendopeptidase activity"/>
    <property type="evidence" value="ECO:0007669"/>
    <property type="project" value="InterPro"/>
</dbReference>
<dbReference type="GO" id="GO:0046872">
    <property type="term" value="F:metal ion binding"/>
    <property type="evidence" value="ECO:0007669"/>
    <property type="project" value="UniProtKB-KW"/>
</dbReference>
<keyword evidence="3 11" id="KW-0645">Protease</keyword>
<keyword evidence="6 11" id="KW-0378">Hydrolase</keyword>
<sequence length="414" mass="46118">MRIDPRQFQVRREQQLRDEVMQDFGVKKALAKLREWRGGKGYGYRRNLLSSTLRLTRSMSPEIADTVAQCKEMLGYDSPVEVYVTPEHQFNATCYREVKGPTILTLSSRLLEAFTPAELRFVIGHELGHAVFDHYGLPMPITATVEELGIPFVSRPTSLRLYAWCRSAELSADRIGLLCAGDPEAAASGFFKLASGMASERVRPDLATFARQVESLASAPEAREKEYDEDTLDCFSTHPYNPVRVRAVWAFSRSEPYLEALGRSTDSAWQLEDVEQVIERDLQLMEPSYLEEKNQTSDTLRRLLYTAGLAVAAASGGVEPAELEALGRLLGSDHADEPTDIPKLLGDLDGRIQAALEVPLRNRAQLVQHLTIVAAADGSVSEEELHVMEDIARRLEVGAQVVHQTIRGAMHPID</sequence>
<accession>A0A1I2HNL8</accession>
<dbReference type="EMBL" id="FOMX01000046">
    <property type="protein sequence ID" value="SFF31955.1"/>
    <property type="molecule type" value="Genomic_DNA"/>
</dbReference>
<evidence type="ECO:0000313" key="15">
    <source>
        <dbReference type="Proteomes" id="UP000199400"/>
    </source>
</evidence>
<evidence type="ECO:0000256" key="6">
    <source>
        <dbReference type="ARBA" id="ARBA00022801"/>
    </source>
</evidence>
<proteinExistence type="inferred from homology"/>
<protein>
    <submittedName>
        <fullName evidence="14">Zn-dependent protease with chaperone function</fullName>
    </submittedName>
</protein>
<comment type="subcellular location">
    <subcellularLocation>
        <location evidence="1">Cell membrane</location>
        <topology evidence="1">Multi-pass membrane protein</topology>
    </subcellularLocation>
</comment>
<evidence type="ECO:0000256" key="2">
    <source>
        <dbReference type="ARBA" id="ARBA00022475"/>
    </source>
</evidence>
<comment type="cofactor">
    <cofactor evidence="11">
        <name>Zn(2+)</name>
        <dbReference type="ChEBI" id="CHEBI:29105"/>
    </cofactor>
    <text evidence="11">Binds 1 zinc ion per subunit.</text>
</comment>
<comment type="similarity">
    <text evidence="11">Belongs to the peptidase M48 family.</text>
</comment>
<dbReference type="GO" id="GO:0006508">
    <property type="term" value="P:proteolysis"/>
    <property type="evidence" value="ECO:0007669"/>
    <property type="project" value="UniProtKB-KW"/>
</dbReference>
<dbReference type="SUPFAM" id="SSF158682">
    <property type="entry name" value="TerB-like"/>
    <property type="match status" value="1"/>
</dbReference>
<dbReference type="PANTHER" id="PTHR43221">
    <property type="entry name" value="PROTEASE HTPX"/>
    <property type="match status" value="1"/>
</dbReference>
<evidence type="ECO:0000313" key="14">
    <source>
        <dbReference type="EMBL" id="SFF31955.1"/>
    </source>
</evidence>
<evidence type="ECO:0000256" key="3">
    <source>
        <dbReference type="ARBA" id="ARBA00022670"/>
    </source>
</evidence>
<dbReference type="AlphaFoldDB" id="A0A1I2HNL8"/>
<keyword evidence="7 11" id="KW-0862">Zinc</keyword>
<keyword evidence="9 11" id="KW-0482">Metalloprotease</keyword>
<feature type="domain" description="Peptidase M48" evidence="12">
    <location>
        <begin position="63"/>
        <end position="248"/>
    </location>
</feature>
<gene>
    <name evidence="14" type="ORF">SAMN02745121_08117</name>
</gene>
<keyword evidence="5" id="KW-0479">Metal-binding</keyword>
<keyword evidence="15" id="KW-1185">Reference proteome</keyword>
<dbReference type="STRING" id="54.SAMN02745121_08117"/>
<evidence type="ECO:0000256" key="7">
    <source>
        <dbReference type="ARBA" id="ARBA00022833"/>
    </source>
</evidence>
<dbReference type="InterPro" id="IPR050083">
    <property type="entry name" value="HtpX_protease"/>
</dbReference>
<evidence type="ECO:0000259" key="12">
    <source>
        <dbReference type="Pfam" id="PF01435"/>
    </source>
</evidence>
<dbReference type="InterPro" id="IPR007791">
    <property type="entry name" value="DjlA_N"/>
</dbReference>
<dbReference type="Gene3D" id="3.30.2010.10">
    <property type="entry name" value="Metalloproteases ('zincins'), catalytic domain"/>
    <property type="match status" value="1"/>
</dbReference>
<dbReference type="OrthoDB" id="9810445at2"/>
<keyword evidence="10" id="KW-0472">Membrane</keyword>
<dbReference type="CDD" id="cd07325">
    <property type="entry name" value="M48_Ste24p_like"/>
    <property type="match status" value="1"/>
</dbReference>
<keyword evidence="2" id="KW-1003">Cell membrane</keyword>
<evidence type="ECO:0000256" key="4">
    <source>
        <dbReference type="ARBA" id="ARBA00022692"/>
    </source>
</evidence>
<evidence type="ECO:0000259" key="13">
    <source>
        <dbReference type="Pfam" id="PF05099"/>
    </source>
</evidence>
<dbReference type="Pfam" id="PF01435">
    <property type="entry name" value="Peptidase_M48"/>
    <property type="match status" value="1"/>
</dbReference>
<evidence type="ECO:0000256" key="8">
    <source>
        <dbReference type="ARBA" id="ARBA00022989"/>
    </source>
</evidence>
<evidence type="ECO:0000256" key="1">
    <source>
        <dbReference type="ARBA" id="ARBA00004651"/>
    </source>
</evidence>
<dbReference type="InterPro" id="IPR001915">
    <property type="entry name" value="Peptidase_M48"/>
</dbReference>
<dbReference type="Pfam" id="PF05099">
    <property type="entry name" value="TerB"/>
    <property type="match status" value="1"/>
</dbReference>
<name>A0A1I2HNL8_9BACT</name>
<dbReference type="PANTHER" id="PTHR43221:SF1">
    <property type="entry name" value="PROTEASE HTPX"/>
    <property type="match status" value="1"/>
</dbReference>
<reference evidence="15" key="1">
    <citation type="submission" date="2016-10" db="EMBL/GenBank/DDBJ databases">
        <authorList>
            <person name="Varghese N."/>
            <person name="Submissions S."/>
        </authorList>
    </citation>
    <scope>NUCLEOTIDE SEQUENCE [LARGE SCALE GENOMIC DNA]</scope>
    <source>
        <strain evidence="15">ATCC 25963</strain>
    </source>
</reference>
<evidence type="ECO:0000256" key="5">
    <source>
        <dbReference type="ARBA" id="ARBA00022723"/>
    </source>
</evidence>
<evidence type="ECO:0000256" key="10">
    <source>
        <dbReference type="ARBA" id="ARBA00023136"/>
    </source>
</evidence>
<keyword evidence="4" id="KW-0812">Transmembrane</keyword>
<keyword evidence="8" id="KW-1133">Transmembrane helix</keyword>
<dbReference type="Gene3D" id="1.10.3680.10">
    <property type="entry name" value="TerB-like"/>
    <property type="match status" value="1"/>
</dbReference>
<dbReference type="GO" id="GO:0005886">
    <property type="term" value="C:plasma membrane"/>
    <property type="evidence" value="ECO:0007669"/>
    <property type="project" value="UniProtKB-SubCell"/>
</dbReference>
<dbReference type="RefSeq" id="WP_096327657.1">
    <property type="nucleotide sequence ID" value="NZ_FOMX01000046.1"/>
</dbReference>
<evidence type="ECO:0000256" key="11">
    <source>
        <dbReference type="RuleBase" id="RU003983"/>
    </source>
</evidence>
<evidence type="ECO:0000256" key="9">
    <source>
        <dbReference type="ARBA" id="ARBA00023049"/>
    </source>
</evidence>
<dbReference type="CDD" id="cd07177">
    <property type="entry name" value="terB_like"/>
    <property type="match status" value="1"/>
</dbReference>